<keyword evidence="1" id="KW-0175">Coiled coil</keyword>
<accession>A0A2P6NYX4</accession>
<evidence type="ECO:0000256" key="1">
    <source>
        <dbReference type="SAM" id="Coils"/>
    </source>
</evidence>
<feature type="coiled-coil region" evidence="1">
    <location>
        <begin position="103"/>
        <end position="144"/>
    </location>
</feature>
<feature type="compositionally biased region" description="Low complexity" evidence="2">
    <location>
        <begin position="1"/>
        <end position="13"/>
    </location>
</feature>
<evidence type="ECO:0000256" key="2">
    <source>
        <dbReference type="SAM" id="MobiDB-lite"/>
    </source>
</evidence>
<dbReference type="Proteomes" id="UP000241769">
    <property type="component" value="Unassembled WGS sequence"/>
</dbReference>
<keyword evidence="5" id="KW-1185">Reference proteome</keyword>
<evidence type="ECO:0000313" key="5">
    <source>
        <dbReference type="Proteomes" id="UP000241769"/>
    </source>
</evidence>
<feature type="region of interest" description="Disordered" evidence="2">
    <location>
        <begin position="1"/>
        <end position="89"/>
    </location>
</feature>
<sequence>MKLGGLPKLSLSGVHSEFSELAEQERHQKRVVSSSADTQLTKRREEASGEKEGRGSFGPPQIPRLNRGPAMELDLPPPLTSRTSRGAAHGIEDEEKTALISTNRELKKKLAVYAETITTYEARCQALEDEIRSLKENANNHVERAVAPAEFGDIPARGDPNLVVYAGFYPVILILGMFGHLSFSVIIKASILFCFKILTLKFPNHSAAIFSRSRSSKMLIRIYGRGRCLCSQAETFSESISVT</sequence>
<gene>
    <name evidence="4" type="ORF">PROFUN_01859</name>
</gene>
<evidence type="ECO:0000313" key="4">
    <source>
        <dbReference type="EMBL" id="PRP89139.1"/>
    </source>
</evidence>
<feature type="transmembrane region" description="Helical" evidence="3">
    <location>
        <begin position="167"/>
        <end position="195"/>
    </location>
</feature>
<protein>
    <submittedName>
        <fullName evidence="4">Uncharacterized protein</fullName>
    </submittedName>
</protein>
<keyword evidence="3" id="KW-1133">Transmembrane helix</keyword>
<dbReference type="AlphaFoldDB" id="A0A2P6NYX4"/>
<dbReference type="EMBL" id="MDYQ01000005">
    <property type="protein sequence ID" value="PRP89139.1"/>
    <property type="molecule type" value="Genomic_DNA"/>
</dbReference>
<keyword evidence="3" id="KW-0812">Transmembrane</keyword>
<evidence type="ECO:0000256" key="3">
    <source>
        <dbReference type="SAM" id="Phobius"/>
    </source>
</evidence>
<organism evidence="4 5">
    <name type="scientific">Planoprotostelium fungivorum</name>
    <dbReference type="NCBI Taxonomy" id="1890364"/>
    <lineage>
        <taxon>Eukaryota</taxon>
        <taxon>Amoebozoa</taxon>
        <taxon>Evosea</taxon>
        <taxon>Variosea</taxon>
        <taxon>Cavosteliida</taxon>
        <taxon>Cavosteliaceae</taxon>
        <taxon>Planoprotostelium</taxon>
    </lineage>
</organism>
<reference evidence="4 5" key="1">
    <citation type="journal article" date="2018" name="Genome Biol. Evol.">
        <title>Multiple Roots of Fruiting Body Formation in Amoebozoa.</title>
        <authorList>
            <person name="Hillmann F."/>
            <person name="Forbes G."/>
            <person name="Novohradska S."/>
            <person name="Ferling I."/>
            <person name="Riege K."/>
            <person name="Groth M."/>
            <person name="Westermann M."/>
            <person name="Marz M."/>
            <person name="Spaller T."/>
            <person name="Winckler T."/>
            <person name="Schaap P."/>
            <person name="Glockner G."/>
        </authorList>
    </citation>
    <scope>NUCLEOTIDE SEQUENCE [LARGE SCALE GENOMIC DNA]</scope>
    <source>
        <strain evidence="4 5">Jena</strain>
    </source>
</reference>
<dbReference type="InParanoid" id="A0A2P6NYX4"/>
<comment type="caution">
    <text evidence="4">The sequence shown here is derived from an EMBL/GenBank/DDBJ whole genome shotgun (WGS) entry which is preliminary data.</text>
</comment>
<keyword evidence="3" id="KW-0472">Membrane</keyword>
<proteinExistence type="predicted"/>
<feature type="compositionally biased region" description="Basic and acidic residues" evidence="2">
    <location>
        <begin position="40"/>
        <end position="54"/>
    </location>
</feature>
<name>A0A2P6NYX4_9EUKA</name>